<protein>
    <submittedName>
        <fullName evidence="4">GNAT family N-acetyltransferase</fullName>
    </submittedName>
</protein>
<keyword evidence="5" id="KW-1185">Reference proteome</keyword>
<proteinExistence type="predicted"/>
<dbReference type="AlphaFoldDB" id="A0A3A8EU62"/>
<accession>A0A3A8EU62</accession>
<dbReference type="RefSeq" id="WP_120383732.1">
    <property type="nucleotide sequence ID" value="NZ_RAXT01000011.1"/>
</dbReference>
<feature type="domain" description="N-acetyltransferase" evidence="3">
    <location>
        <begin position="3"/>
        <end position="172"/>
    </location>
</feature>
<dbReference type="Gene3D" id="3.40.630.30">
    <property type="match status" value="1"/>
</dbReference>
<dbReference type="CDD" id="cd04301">
    <property type="entry name" value="NAT_SF"/>
    <property type="match status" value="1"/>
</dbReference>
<reference evidence="4 5" key="1">
    <citation type="submission" date="2018-09" db="EMBL/GenBank/DDBJ databases">
        <title>The draft genome of Acinetobacter spp. strains.</title>
        <authorList>
            <person name="Qin J."/>
            <person name="Feng Y."/>
            <person name="Zong Z."/>
        </authorList>
    </citation>
    <scope>NUCLEOTIDE SEQUENCE [LARGE SCALE GENOMIC DNA]</scope>
    <source>
        <strain evidence="4 5">WCHAc060115</strain>
    </source>
</reference>
<dbReference type="PANTHER" id="PTHR43800:SF1">
    <property type="entry name" value="PEPTIDYL-LYSINE N-ACETYLTRANSFERASE YJAB"/>
    <property type="match status" value="1"/>
</dbReference>
<dbReference type="InterPro" id="IPR016181">
    <property type="entry name" value="Acyl_CoA_acyltransferase"/>
</dbReference>
<keyword evidence="2" id="KW-0012">Acyltransferase</keyword>
<gene>
    <name evidence="4" type="ORF">D7V20_07725</name>
</gene>
<organism evidence="4 5">
    <name type="scientific">Acinetobacter rongchengensis</name>
    <dbReference type="NCBI Taxonomy" id="2419601"/>
    <lineage>
        <taxon>Bacteria</taxon>
        <taxon>Pseudomonadati</taxon>
        <taxon>Pseudomonadota</taxon>
        <taxon>Gammaproteobacteria</taxon>
        <taxon>Moraxellales</taxon>
        <taxon>Moraxellaceae</taxon>
        <taxon>Acinetobacter</taxon>
    </lineage>
</organism>
<dbReference type="EMBL" id="RAXT01000011">
    <property type="protein sequence ID" value="RKG38412.1"/>
    <property type="molecule type" value="Genomic_DNA"/>
</dbReference>
<comment type="caution">
    <text evidence="4">The sequence shown here is derived from an EMBL/GenBank/DDBJ whole genome shotgun (WGS) entry which is preliminary data.</text>
</comment>
<dbReference type="Pfam" id="PF00583">
    <property type="entry name" value="Acetyltransf_1"/>
    <property type="match status" value="1"/>
</dbReference>
<dbReference type="SUPFAM" id="SSF55729">
    <property type="entry name" value="Acyl-CoA N-acyltransferases (Nat)"/>
    <property type="match status" value="1"/>
</dbReference>
<evidence type="ECO:0000313" key="4">
    <source>
        <dbReference type="EMBL" id="RKG38412.1"/>
    </source>
</evidence>
<dbReference type="OrthoDB" id="572496at2"/>
<sequence length="172" mass="19719">MTYSVRAINPLDIEKLVEIEKSAAQAFLYIPELAWIAKSPVLSADTHLELIANVYSFVIVNAQDQPVGFLYAQKQGQDFYIIEMDVHLDFQKQGIGRQLIEYAIDYAQQYGFVSVSLTTFVNVAWNRPFYEKLGFQMINQCDLPLYLQNALNNEVAFGFSRESRCAMRLTIQ</sequence>
<dbReference type="InterPro" id="IPR000182">
    <property type="entry name" value="GNAT_dom"/>
</dbReference>
<keyword evidence="1 4" id="KW-0808">Transferase</keyword>
<evidence type="ECO:0000259" key="3">
    <source>
        <dbReference type="PROSITE" id="PS51186"/>
    </source>
</evidence>
<dbReference type="GO" id="GO:0016747">
    <property type="term" value="F:acyltransferase activity, transferring groups other than amino-acyl groups"/>
    <property type="evidence" value="ECO:0007669"/>
    <property type="project" value="InterPro"/>
</dbReference>
<evidence type="ECO:0000256" key="2">
    <source>
        <dbReference type="ARBA" id="ARBA00023315"/>
    </source>
</evidence>
<dbReference type="PROSITE" id="PS51186">
    <property type="entry name" value="GNAT"/>
    <property type="match status" value="1"/>
</dbReference>
<dbReference type="Proteomes" id="UP000280405">
    <property type="component" value="Unassembled WGS sequence"/>
</dbReference>
<evidence type="ECO:0000256" key="1">
    <source>
        <dbReference type="ARBA" id="ARBA00022679"/>
    </source>
</evidence>
<dbReference type="PANTHER" id="PTHR43800">
    <property type="entry name" value="PEPTIDYL-LYSINE N-ACETYLTRANSFERASE YJAB"/>
    <property type="match status" value="1"/>
</dbReference>
<evidence type="ECO:0000313" key="5">
    <source>
        <dbReference type="Proteomes" id="UP000280405"/>
    </source>
</evidence>
<name>A0A3A8EU62_9GAMM</name>